<dbReference type="SUPFAM" id="SSF51905">
    <property type="entry name" value="FAD/NAD(P)-binding domain"/>
    <property type="match status" value="2"/>
</dbReference>
<proteinExistence type="inferred from homology"/>
<reference evidence="8 9" key="1">
    <citation type="submission" date="2018-10" db="EMBL/GenBank/DDBJ databases">
        <authorList>
            <person name="Li J."/>
        </authorList>
    </citation>
    <scope>NUCLEOTIDE SEQUENCE [LARGE SCALE GENOMIC DNA]</scope>
    <source>
        <strain evidence="8 9">JCM 11654</strain>
    </source>
</reference>
<evidence type="ECO:0000256" key="6">
    <source>
        <dbReference type="ARBA" id="ARBA00023002"/>
    </source>
</evidence>
<keyword evidence="9" id="KW-1185">Reference proteome</keyword>
<dbReference type="Pfam" id="PF00743">
    <property type="entry name" value="FMO-like"/>
    <property type="match status" value="1"/>
</dbReference>
<comment type="similarity">
    <text evidence="1">Belongs to the FMO family.</text>
</comment>
<dbReference type="EMBL" id="RCUY01000005">
    <property type="protein sequence ID" value="RLP83351.1"/>
    <property type="molecule type" value="Genomic_DNA"/>
</dbReference>
<dbReference type="InterPro" id="IPR050346">
    <property type="entry name" value="FMO-like"/>
</dbReference>
<sequence length="449" mass="49596">MIGAGPAGLAVARALAQHGLPYTQIERHTATGGVWDIDAPGTPMYESAHFISSRTLSGFDGFPMPNTYADYPPHRDILAYLRAFADAYGLTERIEFGVTVKNITKLEDGSWLVERADGTATRHDNVVSCTGAQWFPNEPEIPGTFSGEVRHTLTYRSPHEFEGKRVLVVGAGNSGCDIACDAARSADRAVISMRRGYWFIPKHIFGQPVDVFAENGPHLPKRVEQAVFGTMLRLLMGKPERLGLQKPDHRLFETHPVLNSMLWHHLQHGDIEARPGIKTTAGKTVTFTDGRSEDFDLILLATGYRHLVPHGQEYFGDPQHPDLYLSSFSREHAGLFGVGYVETNSGAYQVFDLQAQLIANYLAARANGADSAARFAFLIRTERPDLSGGVKFDRSPRHRGYVDSHALTSHLRKLFTQMGWDPRATTPTGGSAAKSGRTAREQSARERVR</sequence>
<evidence type="ECO:0000256" key="4">
    <source>
        <dbReference type="ARBA" id="ARBA00022827"/>
    </source>
</evidence>
<organism evidence="8 9">
    <name type="scientific">Mycetocola lacteus</name>
    <dbReference type="NCBI Taxonomy" id="76637"/>
    <lineage>
        <taxon>Bacteria</taxon>
        <taxon>Bacillati</taxon>
        <taxon>Actinomycetota</taxon>
        <taxon>Actinomycetes</taxon>
        <taxon>Micrococcales</taxon>
        <taxon>Microbacteriaceae</taxon>
        <taxon>Mycetocola</taxon>
    </lineage>
</organism>
<dbReference type="GO" id="GO:0050660">
    <property type="term" value="F:flavin adenine dinucleotide binding"/>
    <property type="evidence" value="ECO:0007669"/>
    <property type="project" value="InterPro"/>
</dbReference>
<evidence type="ECO:0000256" key="5">
    <source>
        <dbReference type="ARBA" id="ARBA00022857"/>
    </source>
</evidence>
<dbReference type="AlphaFoldDB" id="A0A3L7AUZ1"/>
<keyword evidence="5" id="KW-0521">NADP</keyword>
<comment type="caution">
    <text evidence="8">The sequence shown here is derived from an EMBL/GenBank/DDBJ whole genome shotgun (WGS) entry which is preliminary data.</text>
</comment>
<keyword evidence="4" id="KW-0274">FAD</keyword>
<dbReference type="OrthoDB" id="9808049at2"/>
<evidence type="ECO:0000256" key="7">
    <source>
        <dbReference type="SAM" id="MobiDB-lite"/>
    </source>
</evidence>
<dbReference type="PRINTS" id="PR00370">
    <property type="entry name" value="FMOXYGENASE"/>
</dbReference>
<dbReference type="InterPro" id="IPR000960">
    <property type="entry name" value="Flavin_mOase"/>
</dbReference>
<evidence type="ECO:0000313" key="8">
    <source>
        <dbReference type="EMBL" id="RLP83351.1"/>
    </source>
</evidence>
<dbReference type="GO" id="GO:0050661">
    <property type="term" value="F:NADP binding"/>
    <property type="evidence" value="ECO:0007669"/>
    <property type="project" value="InterPro"/>
</dbReference>
<evidence type="ECO:0000256" key="1">
    <source>
        <dbReference type="ARBA" id="ARBA00009183"/>
    </source>
</evidence>
<dbReference type="Gene3D" id="3.50.50.60">
    <property type="entry name" value="FAD/NAD(P)-binding domain"/>
    <property type="match status" value="1"/>
</dbReference>
<protein>
    <submittedName>
        <fullName evidence="8">NAD(P)/FAD-dependent oxidoreductase</fullName>
    </submittedName>
</protein>
<accession>A0A3L7AUZ1</accession>
<keyword evidence="3" id="KW-0285">Flavoprotein</keyword>
<evidence type="ECO:0000256" key="2">
    <source>
        <dbReference type="ARBA" id="ARBA00010139"/>
    </source>
</evidence>
<dbReference type="InterPro" id="IPR020946">
    <property type="entry name" value="Flavin_mOase-like"/>
</dbReference>
<name>A0A3L7AUZ1_9MICO</name>
<evidence type="ECO:0000313" key="9">
    <source>
        <dbReference type="Proteomes" id="UP000269438"/>
    </source>
</evidence>
<evidence type="ECO:0000256" key="3">
    <source>
        <dbReference type="ARBA" id="ARBA00022630"/>
    </source>
</evidence>
<dbReference type="GO" id="GO:0004499">
    <property type="term" value="F:N,N-dimethylaniline monooxygenase activity"/>
    <property type="evidence" value="ECO:0007669"/>
    <property type="project" value="InterPro"/>
</dbReference>
<comment type="similarity">
    <text evidence="2">Belongs to the FAD-binding monooxygenase family.</text>
</comment>
<keyword evidence="6" id="KW-0560">Oxidoreductase</keyword>
<feature type="region of interest" description="Disordered" evidence="7">
    <location>
        <begin position="419"/>
        <end position="449"/>
    </location>
</feature>
<feature type="compositionally biased region" description="Basic and acidic residues" evidence="7">
    <location>
        <begin position="438"/>
        <end position="449"/>
    </location>
</feature>
<gene>
    <name evidence="8" type="ORF">D9V34_06420</name>
</gene>
<dbReference type="PANTHER" id="PTHR23023">
    <property type="entry name" value="DIMETHYLANILINE MONOOXYGENASE"/>
    <property type="match status" value="1"/>
</dbReference>
<dbReference type="Proteomes" id="UP000269438">
    <property type="component" value="Unassembled WGS sequence"/>
</dbReference>
<dbReference type="InterPro" id="IPR036188">
    <property type="entry name" value="FAD/NAD-bd_sf"/>
</dbReference>